<comment type="caution">
    <text evidence="9">The sequence shown here is derived from an EMBL/GenBank/DDBJ whole genome shotgun (WGS) entry which is preliminary data.</text>
</comment>
<keyword evidence="10" id="KW-1185">Reference proteome</keyword>
<dbReference type="PROSITE" id="PS51885">
    <property type="entry name" value="NEPRILYSIN"/>
    <property type="match status" value="1"/>
</dbReference>
<evidence type="ECO:0000256" key="1">
    <source>
        <dbReference type="ARBA" id="ARBA00001947"/>
    </source>
</evidence>
<evidence type="ECO:0000313" key="9">
    <source>
        <dbReference type="EMBL" id="KAG2195100.1"/>
    </source>
</evidence>
<dbReference type="GO" id="GO:0004222">
    <property type="term" value="F:metalloendopeptidase activity"/>
    <property type="evidence" value="ECO:0007669"/>
    <property type="project" value="InterPro"/>
</dbReference>
<dbReference type="SUPFAM" id="SSF55486">
    <property type="entry name" value="Metalloproteases ('zincins'), catalytic domain"/>
    <property type="match status" value="1"/>
</dbReference>
<name>A0A8H7QMY3_9FUNG</name>
<gene>
    <name evidence="9" type="ORF">INT46_004896</name>
</gene>
<keyword evidence="2" id="KW-0645">Protease</keyword>
<organism evidence="9 10">
    <name type="scientific">Mucor plumbeus</name>
    <dbReference type="NCBI Taxonomy" id="97098"/>
    <lineage>
        <taxon>Eukaryota</taxon>
        <taxon>Fungi</taxon>
        <taxon>Fungi incertae sedis</taxon>
        <taxon>Mucoromycota</taxon>
        <taxon>Mucoromycotina</taxon>
        <taxon>Mucoromycetes</taxon>
        <taxon>Mucorales</taxon>
        <taxon>Mucorineae</taxon>
        <taxon>Mucoraceae</taxon>
        <taxon>Mucor</taxon>
    </lineage>
</organism>
<dbReference type="AlphaFoldDB" id="A0A8H7QMY3"/>
<dbReference type="Gene3D" id="1.10.1380.10">
    <property type="entry name" value="Neutral endopeptidase , domain2"/>
    <property type="match status" value="1"/>
</dbReference>
<dbReference type="EMBL" id="JAEPRC010000542">
    <property type="protein sequence ID" value="KAG2195100.1"/>
    <property type="molecule type" value="Genomic_DNA"/>
</dbReference>
<evidence type="ECO:0000259" key="8">
    <source>
        <dbReference type="Pfam" id="PF05649"/>
    </source>
</evidence>
<feature type="domain" description="Peptidase M13 N-terminal" evidence="8">
    <location>
        <begin position="45"/>
        <end position="466"/>
    </location>
</feature>
<dbReference type="Gene3D" id="3.40.390.10">
    <property type="entry name" value="Collagenase (Catalytic Domain)"/>
    <property type="match status" value="1"/>
</dbReference>
<keyword evidence="5" id="KW-0862">Zinc</keyword>
<keyword evidence="6" id="KW-0482">Metalloprotease</keyword>
<comment type="cofactor">
    <cofactor evidence="1">
        <name>Zn(2+)</name>
        <dbReference type="ChEBI" id="CHEBI:29105"/>
    </cofactor>
</comment>
<accession>A0A8H7QMY3</accession>
<protein>
    <submittedName>
        <fullName evidence="9">Uncharacterized protein</fullName>
    </submittedName>
</protein>
<dbReference type="InterPro" id="IPR024079">
    <property type="entry name" value="MetalloPept_cat_dom_sf"/>
</dbReference>
<evidence type="ECO:0000256" key="5">
    <source>
        <dbReference type="ARBA" id="ARBA00022833"/>
    </source>
</evidence>
<dbReference type="GO" id="GO:0005886">
    <property type="term" value="C:plasma membrane"/>
    <property type="evidence" value="ECO:0007669"/>
    <property type="project" value="TreeGrafter"/>
</dbReference>
<sequence>MAPLLDLGVFNAPNGASSTQDICFSSACIETAASLLKSMDMNIDPCSDFYQYTCGNWIKNAVIPEDLAGFGVLEVESTNHRDKFRTILDGTYYDLLTATKSRSSFQVDTSDGINIDKLNFQVVKNYYTSCVEVDSSGNEALSSFYTDLNELIYETTQTDPTQFLLTSRAMEIISYPQSTDAIVIEVGGLFTMEILPKETDRTKMTIIVYPPSELNNADVSPLLNEGSDKLFSLTYSLLGFQNVTDRDRERISALEATGLGMMTDPEIYSTVDDAISVQSRLLQLSKASQESTYVSYSIDELSDTFTFVDWTSIIESNVPQDRDISDLHVQIYNVEYFQEIDYYSSIDDPTRKLHKEAISNYLILHKIHRDASKLDSEMRRLMPDIPFQTRSNLCVEKVLDNLNLVSGRFYSMFAINGESDRLKLGEMAESIKESLGNRIKQADWLDNSTRASAIKKLDTMQKSIGYSISSPDQRSPKDINNYLHGLEADADNFYDNEKAVIQWTLQMYWDTIGRTVSPTEWIGVASPQVVNAFNLLSKNSIFVSVAFAQKPNYDEHYPDYLNYGGIGQTLGHEYSHAFDDFGSQYDEFGIERNWWSEETKSKYIEESQCFIDQYSKVTIVDDDGKKYSIDGSLTLGENIADNEGLSATYDAYINSKKSGKGYNPVLPGLQNFSSEALFFINAGRSFCSKPLPGSIKDSIKDEHAPDAIRANKVFQNSKEFARVFNCPKGSNMNPANTEKCKIW</sequence>
<dbReference type="InterPro" id="IPR000718">
    <property type="entry name" value="Peptidase_M13"/>
</dbReference>
<evidence type="ECO:0000259" key="7">
    <source>
        <dbReference type="Pfam" id="PF01431"/>
    </source>
</evidence>
<dbReference type="CDD" id="cd08662">
    <property type="entry name" value="M13"/>
    <property type="match status" value="1"/>
</dbReference>
<proteinExistence type="predicted"/>
<dbReference type="InterPro" id="IPR008753">
    <property type="entry name" value="Peptidase_M13_N"/>
</dbReference>
<dbReference type="InterPro" id="IPR042089">
    <property type="entry name" value="Peptidase_M13_dom_2"/>
</dbReference>
<dbReference type="PANTHER" id="PTHR11733:SF240">
    <property type="entry name" value="GH14155P-RELATED"/>
    <property type="match status" value="1"/>
</dbReference>
<evidence type="ECO:0000256" key="6">
    <source>
        <dbReference type="ARBA" id="ARBA00023049"/>
    </source>
</evidence>
<dbReference type="Pfam" id="PF01431">
    <property type="entry name" value="Peptidase_M13"/>
    <property type="match status" value="1"/>
</dbReference>
<keyword evidence="4" id="KW-0378">Hydrolase</keyword>
<dbReference type="GO" id="GO:0016485">
    <property type="term" value="P:protein processing"/>
    <property type="evidence" value="ECO:0007669"/>
    <property type="project" value="TreeGrafter"/>
</dbReference>
<dbReference type="InterPro" id="IPR018497">
    <property type="entry name" value="Peptidase_M13_C"/>
</dbReference>
<reference evidence="9" key="1">
    <citation type="submission" date="2020-12" db="EMBL/GenBank/DDBJ databases">
        <title>Metabolic potential, ecology and presence of endohyphal bacteria is reflected in genomic diversity of Mucoromycotina.</title>
        <authorList>
            <person name="Muszewska A."/>
            <person name="Okrasinska A."/>
            <person name="Steczkiewicz K."/>
            <person name="Drgas O."/>
            <person name="Orlowska M."/>
            <person name="Perlinska-Lenart U."/>
            <person name="Aleksandrzak-Piekarczyk T."/>
            <person name="Szatraj K."/>
            <person name="Zielenkiewicz U."/>
            <person name="Pilsyk S."/>
            <person name="Malc E."/>
            <person name="Mieczkowski P."/>
            <person name="Kruszewska J.S."/>
            <person name="Biernat P."/>
            <person name="Pawlowska J."/>
        </authorList>
    </citation>
    <scope>NUCLEOTIDE SEQUENCE</scope>
    <source>
        <strain evidence="9">CBS 226.32</strain>
    </source>
</reference>
<dbReference type="OrthoDB" id="6475849at2759"/>
<evidence type="ECO:0000256" key="4">
    <source>
        <dbReference type="ARBA" id="ARBA00022801"/>
    </source>
</evidence>
<evidence type="ECO:0000256" key="3">
    <source>
        <dbReference type="ARBA" id="ARBA00022723"/>
    </source>
</evidence>
<dbReference type="GO" id="GO:0046872">
    <property type="term" value="F:metal ion binding"/>
    <property type="evidence" value="ECO:0007669"/>
    <property type="project" value="UniProtKB-KW"/>
</dbReference>
<dbReference type="PRINTS" id="PR00786">
    <property type="entry name" value="NEPRILYSIN"/>
</dbReference>
<evidence type="ECO:0000313" key="10">
    <source>
        <dbReference type="Proteomes" id="UP000650833"/>
    </source>
</evidence>
<dbReference type="Proteomes" id="UP000650833">
    <property type="component" value="Unassembled WGS sequence"/>
</dbReference>
<feature type="domain" description="Peptidase M13 C-terminal" evidence="7">
    <location>
        <begin position="531"/>
        <end position="740"/>
    </location>
</feature>
<evidence type="ECO:0000256" key="2">
    <source>
        <dbReference type="ARBA" id="ARBA00022670"/>
    </source>
</evidence>
<keyword evidence="3" id="KW-0479">Metal-binding</keyword>
<dbReference type="Pfam" id="PF05649">
    <property type="entry name" value="Peptidase_M13_N"/>
    <property type="match status" value="1"/>
</dbReference>
<dbReference type="PANTHER" id="PTHR11733">
    <property type="entry name" value="ZINC METALLOPROTEASE FAMILY M13 NEPRILYSIN-RELATED"/>
    <property type="match status" value="1"/>
</dbReference>